<evidence type="ECO:0000259" key="4">
    <source>
        <dbReference type="PROSITE" id="PS50949"/>
    </source>
</evidence>
<dbReference type="InterPro" id="IPR036390">
    <property type="entry name" value="WH_DNA-bd_sf"/>
</dbReference>
<dbReference type="PRINTS" id="PR00035">
    <property type="entry name" value="HTHGNTR"/>
</dbReference>
<accession>A0ABY8W4Q5</accession>
<gene>
    <name evidence="5" type="ORF">ACTOB_004799</name>
</gene>
<dbReference type="RefSeq" id="WP_284914048.1">
    <property type="nucleotide sequence ID" value="NZ_CP126980.1"/>
</dbReference>
<evidence type="ECO:0000313" key="5">
    <source>
        <dbReference type="EMBL" id="WIM92841.1"/>
    </source>
</evidence>
<keyword evidence="2" id="KW-0238">DNA-binding</keyword>
<evidence type="ECO:0000313" key="6">
    <source>
        <dbReference type="Proteomes" id="UP001240150"/>
    </source>
</evidence>
<dbReference type="Gene3D" id="1.20.120.530">
    <property type="entry name" value="GntR ligand-binding domain-like"/>
    <property type="match status" value="1"/>
</dbReference>
<keyword evidence="6" id="KW-1185">Reference proteome</keyword>
<name>A0ABY8W4Q5_9ACTN</name>
<dbReference type="SUPFAM" id="SSF48008">
    <property type="entry name" value="GntR ligand-binding domain-like"/>
    <property type="match status" value="1"/>
</dbReference>
<dbReference type="SUPFAM" id="SSF46785">
    <property type="entry name" value="Winged helix' DNA-binding domain"/>
    <property type="match status" value="1"/>
</dbReference>
<reference evidence="5 6" key="1">
    <citation type="submission" date="2023-06" db="EMBL/GenBank/DDBJ databases">
        <authorList>
            <person name="Yushchuk O."/>
            <person name="Binda E."/>
            <person name="Ruckert-Reed C."/>
            <person name="Fedorenko V."/>
            <person name="Kalinowski J."/>
            <person name="Marinelli F."/>
        </authorList>
    </citation>
    <scope>NUCLEOTIDE SEQUENCE [LARGE SCALE GENOMIC DNA]</scope>
    <source>
        <strain evidence="5 6">NRRL 3884</strain>
    </source>
</reference>
<proteinExistence type="predicted"/>
<dbReference type="InterPro" id="IPR036388">
    <property type="entry name" value="WH-like_DNA-bd_sf"/>
</dbReference>
<organism evidence="5 6">
    <name type="scientific">Actinoplanes oblitus</name>
    <dbReference type="NCBI Taxonomy" id="3040509"/>
    <lineage>
        <taxon>Bacteria</taxon>
        <taxon>Bacillati</taxon>
        <taxon>Actinomycetota</taxon>
        <taxon>Actinomycetes</taxon>
        <taxon>Micromonosporales</taxon>
        <taxon>Micromonosporaceae</taxon>
        <taxon>Actinoplanes</taxon>
    </lineage>
</organism>
<dbReference type="PROSITE" id="PS50949">
    <property type="entry name" value="HTH_GNTR"/>
    <property type="match status" value="1"/>
</dbReference>
<evidence type="ECO:0000256" key="3">
    <source>
        <dbReference type="ARBA" id="ARBA00023163"/>
    </source>
</evidence>
<dbReference type="Pfam" id="PF07729">
    <property type="entry name" value="FCD"/>
    <property type="match status" value="1"/>
</dbReference>
<dbReference type="Proteomes" id="UP001240150">
    <property type="component" value="Chromosome"/>
</dbReference>
<dbReference type="EMBL" id="CP126980">
    <property type="protein sequence ID" value="WIM92841.1"/>
    <property type="molecule type" value="Genomic_DNA"/>
</dbReference>
<dbReference type="InterPro" id="IPR011711">
    <property type="entry name" value="GntR_C"/>
</dbReference>
<evidence type="ECO:0000256" key="1">
    <source>
        <dbReference type="ARBA" id="ARBA00023015"/>
    </source>
</evidence>
<dbReference type="PANTHER" id="PTHR43537">
    <property type="entry name" value="TRANSCRIPTIONAL REGULATOR, GNTR FAMILY"/>
    <property type="match status" value="1"/>
</dbReference>
<dbReference type="SMART" id="SM00345">
    <property type="entry name" value="HTH_GNTR"/>
    <property type="match status" value="1"/>
</dbReference>
<feature type="domain" description="HTH gntR-type" evidence="4">
    <location>
        <begin position="1"/>
        <end position="69"/>
    </location>
</feature>
<dbReference type="SMART" id="SM00895">
    <property type="entry name" value="FCD"/>
    <property type="match status" value="1"/>
</dbReference>
<protein>
    <submittedName>
        <fullName evidence="5">FadR/GntR family transcriptional regulator</fullName>
    </submittedName>
</protein>
<evidence type="ECO:0000256" key="2">
    <source>
        <dbReference type="ARBA" id="ARBA00023125"/>
    </source>
</evidence>
<dbReference type="PANTHER" id="PTHR43537:SF5">
    <property type="entry name" value="UXU OPERON TRANSCRIPTIONAL REGULATOR"/>
    <property type="match status" value="1"/>
</dbReference>
<dbReference type="Gene3D" id="1.10.10.10">
    <property type="entry name" value="Winged helix-like DNA-binding domain superfamily/Winged helix DNA-binding domain"/>
    <property type="match status" value="1"/>
</dbReference>
<keyword evidence="1" id="KW-0805">Transcription regulation</keyword>
<dbReference type="Pfam" id="PF00392">
    <property type="entry name" value="GntR"/>
    <property type="match status" value="1"/>
</dbReference>
<dbReference type="InterPro" id="IPR000524">
    <property type="entry name" value="Tscrpt_reg_HTH_GntR"/>
</dbReference>
<keyword evidence="3" id="KW-0804">Transcription</keyword>
<dbReference type="InterPro" id="IPR008920">
    <property type="entry name" value="TF_FadR/GntR_C"/>
</dbReference>
<sequence>MALTDEAILKIRDLIQSDQLAPGSRLPPEQQLSAQLGLSRSSLREAVKALELARVVDVRRGDGTYVTSLAPRVLLEGFGFAVDLLRDDSLPQIMEVRRLLEPAATALAALRITDDALEELAGLLTRMRAAADDAEQLIGYDTAFHRTVAAATGNESLTSLLDGLSSRTLRARLWRGMISGDVSGQTIAEHEAIYRALRSRDQFLAQAVALIHVDTSESWLRTLLSRADERRPA</sequence>
<dbReference type="CDD" id="cd07377">
    <property type="entry name" value="WHTH_GntR"/>
    <property type="match status" value="1"/>
</dbReference>